<dbReference type="Proteomes" id="UP000694568">
    <property type="component" value="Unplaced"/>
</dbReference>
<name>A0A8D0D932_SANLU</name>
<evidence type="ECO:0000313" key="2">
    <source>
        <dbReference type="Proteomes" id="UP000694568"/>
    </source>
</evidence>
<sequence length="50" mass="5638">YVMMWGMVRVCDDVGFVKCGYAGSTSRTHFPALVGRPIIAPAKVWKHEIR</sequence>
<keyword evidence="2" id="KW-1185">Reference proteome</keyword>
<dbReference type="AlphaFoldDB" id="A0A8D0D932"/>
<accession>A0A8D0D932</accession>
<evidence type="ECO:0000313" key="1">
    <source>
        <dbReference type="Ensembl" id="ENSSLUP00000047852.1"/>
    </source>
</evidence>
<reference evidence="1" key="1">
    <citation type="submission" date="2025-08" db="UniProtKB">
        <authorList>
            <consortium name="Ensembl"/>
        </authorList>
    </citation>
    <scope>IDENTIFICATION</scope>
</reference>
<protein>
    <submittedName>
        <fullName evidence="1">Uncharacterized protein</fullName>
    </submittedName>
</protein>
<reference evidence="1" key="2">
    <citation type="submission" date="2025-09" db="UniProtKB">
        <authorList>
            <consortium name="Ensembl"/>
        </authorList>
    </citation>
    <scope>IDENTIFICATION</scope>
</reference>
<dbReference type="Ensembl" id="ENSSLUT00000049305.1">
    <property type="protein sequence ID" value="ENSSLUP00000047852.1"/>
    <property type="gene ID" value="ENSSLUG00000021009.1"/>
</dbReference>
<proteinExistence type="predicted"/>
<organism evidence="1 2">
    <name type="scientific">Sander lucioperca</name>
    <name type="common">Pike-perch</name>
    <name type="synonym">Perca lucioperca</name>
    <dbReference type="NCBI Taxonomy" id="283035"/>
    <lineage>
        <taxon>Eukaryota</taxon>
        <taxon>Metazoa</taxon>
        <taxon>Chordata</taxon>
        <taxon>Craniata</taxon>
        <taxon>Vertebrata</taxon>
        <taxon>Euteleostomi</taxon>
        <taxon>Actinopterygii</taxon>
        <taxon>Neopterygii</taxon>
        <taxon>Teleostei</taxon>
        <taxon>Neoteleostei</taxon>
        <taxon>Acanthomorphata</taxon>
        <taxon>Eupercaria</taxon>
        <taxon>Perciformes</taxon>
        <taxon>Percoidei</taxon>
        <taxon>Percidae</taxon>
        <taxon>Luciopercinae</taxon>
        <taxon>Sander</taxon>
    </lineage>
</organism>